<sequence length="96" mass="10652">MAQSDEVEVPADEVVEEKQPRQIALFMDASEQRLYVRDVGNGVEMYHEIADLEIIASYTSLPPGSYCVSAVEDPRDFAVPEDVEEPPKRDPLAGLS</sequence>
<dbReference type="GeneID" id="65115089"/>
<proteinExistence type="predicted"/>
<evidence type="ECO:0000313" key="1">
    <source>
        <dbReference type="EMBL" id="AXH66070.1"/>
    </source>
</evidence>
<evidence type="ECO:0000313" key="2">
    <source>
        <dbReference type="Proteomes" id="UP000260273"/>
    </source>
</evidence>
<gene>
    <name evidence="1" type="primary">31</name>
    <name evidence="1" type="ORF">SEA_PLEAKLEY_31</name>
</gene>
<protein>
    <submittedName>
        <fullName evidence="1">Uncharacterized protein</fullName>
    </submittedName>
</protein>
<dbReference type="EMBL" id="MH576960">
    <property type="protein sequence ID" value="AXH66070.1"/>
    <property type="molecule type" value="Genomic_DNA"/>
</dbReference>
<dbReference type="RefSeq" id="YP_010097425.1">
    <property type="nucleotide sequence ID" value="NC_055758.1"/>
</dbReference>
<dbReference type="KEGG" id="vg:65115089"/>
<keyword evidence="2" id="KW-1185">Reference proteome</keyword>
<dbReference type="Proteomes" id="UP000260273">
    <property type="component" value="Segment"/>
</dbReference>
<name>A0A345M6E9_9CAUD</name>
<reference evidence="2" key="1">
    <citation type="submission" date="2018-07" db="EMBL/GenBank/DDBJ databases">
        <authorList>
            <person name="Quirk P.G."/>
            <person name="Krulwich T.A."/>
        </authorList>
    </citation>
    <scope>NUCLEOTIDE SEQUENCE [LARGE SCALE GENOMIC DNA]</scope>
</reference>
<organism evidence="1 2">
    <name type="scientific">Gordonia phage Pleakley</name>
    <dbReference type="NCBI Taxonomy" id="2283246"/>
    <lineage>
        <taxon>Viruses</taxon>
        <taxon>Duplodnaviria</taxon>
        <taxon>Heunggongvirae</taxon>
        <taxon>Uroviricota</taxon>
        <taxon>Caudoviricetes</taxon>
        <taxon>Zierdtviridae</taxon>
        <taxon>Emilbogenvirinae</taxon>
        <taxon>Pleakleyvirus</taxon>
        <taxon>Pleakleyvirus pleakley</taxon>
    </lineage>
</organism>
<accession>A0A345M6E9</accession>